<dbReference type="GO" id="GO:0030896">
    <property type="term" value="C:checkpoint clamp complex"/>
    <property type="evidence" value="ECO:0007669"/>
    <property type="project" value="InterPro"/>
</dbReference>
<comment type="function">
    <text evidence="9">Component of the 9-1-1 cell-cycle checkpoint response complex that plays a major role in DNA repair. The 9-1-1 complex is recruited to DNA lesion upon damage by the RAD17-replication factor C (RFC) clamp loader complex. Acts then as a sliding clamp platform on DNA for several proteins involved in long-patch base excision repair (LP-BER). The 9-1-1 complex stimulates DNA polymerase beta (POLB) activity by increasing its affinity for the 3'-OH end of the primer-template and stabilizes POLB to those sites where LP-BER proceeds; endonuclease FEN1 cleavage activity on substrates with double, nick, or gap flaps of distinct sequences and lengths; and DNA ligase I (LIG1) on long-patch base excision repair substrates. The 9-1-1 complex is necessary for the recruitment of RHNO1 to sites of double-stranded breaks (DSB) occurring during the S phase. RAD9A possesses 3'-&gt;5' double stranded DNA exonuclease activity.</text>
</comment>
<dbReference type="InterPro" id="IPR046938">
    <property type="entry name" value="DNA_clamp_sf"/>
</dbReference>
<organism evidence="13 14">
    <name type="scientific">Acromyrmex heyeri</name>
    <dbReference type="NCBI Taxonomy" id="230685"/>
    <lineage>
        <taxon>Eukaryota</taxon>
        <taxon>Metazoa</taxon>
        <taxon>Ecdysozoa</taxon>
        <taxon>Arthropoda</taxon>
        <taxon>Hexapoda</taxon>
        <taxon>Insecta</taxon>
        <taxon>Pterygota</taxon>
        <taxon>Neoptera</taxon>
        <taxon>Endopterygota</taxon>
        <taxon>Hymenoptera</taxon>
        <taxon>Apocrita</taxon>
        <taxon>Aculeata</taxon>
        <taxon>Formicoidea</taxon>
        <taxon>Formicidae</taxon>
        <taxon>Myrmicinae</taxon>
        <taxon>Acromyrmex</taxon>
    </lineage>
</organism>
<keyword evidence="7" id="KW-0269">Exonuclease</keyword>
<keyword evidence="8" id="KW-0539">Nucleus</keyword>
<evidence type="ECO:0000256" key="1">
    <source>
        <dbReference type="ARBA" id="ARBA00004123"/>
    </source>
</evidence>
<dbReference type="GO" id="GO:0000076">
    <property type="term" value="P:DNA replication checkpoint signaling"/>
    <property type="evidence" value="ECO:0007669"/>
    <property type="project" value="TreeGrafter"/>
</dbReference>
<dbReference type="PANTHER" id="PTHR15237">
    <property type="entry name" value="DNA REPAIR PROTEIN RAD9"/>
    <property type="match status" value="1"/>
</dbReference>
<dbReference type="GO" id="GO:0071479">
    <property type="term" value="P:cellular response to ionizing radiation"/>
    <property type="evidence" value="ECO:0007669"/>
    <property type="project" value="TreeGrafter"/>
</dbReference>
<dbReference type="SUPFAM" id="SSF55979">
    <property type="entry name" value="DNA clamp"/>
    <property type="match status" value="1"/>
</dbReference>
<dbReference type="GO" id="GO:0006281">
    <property type="term" value="P:DNA repair"/>
    <property type="evidence" value="ECO:0007669"/>
    <property type="project" value="TreeGrafter"/>
</dbReference>
<name>A0A836FEH5_9HYME</name>
<proteinExistence type="inferred from homology"/>
<keyword evidence="12" id="KW-0472">Membrane</keyword>
<dbReference type="Proteomes" id="UP000670152">
    <property type="component" value="Unassembled WGS sequence"/>
</dbReference>
<keyword evidence="6" id="KW-0378">Hydrolase</keyword>
<comment type="caution">
    <text evidence="13">The sequence shown here is derived from an EMBL/GenBank/DDBJ whole genome shotgun (WGS) entry which is preliminary data.</text>
</comment>
<feature type="transmembrane region" description="Helical" evidence="12">
    <location>
        <begin position="80"/>
        <end position="98"/>
    </location>
</feature>
<dbReference type="Gene3D" id="3.70.10.10">
    <property type="match status" value="1"/>
</dbReference>
<evidence type="ECO:0000313" key="14">
    <source>
        <dbReference type="Proteomes" id="UP000670152"/>
    </source>
</evidence>
<dbReference type="FunFam" id="3.70.10.10:FF:000005">
    <property type="entry name" value="Cell cycle checkpoint control protein"/>
    <property type="match status" value="1"/>
</dbReference>
<keyword evidence="12" id="KW-0812">Transmembrane</keyword>
<dbReference type="GO" id="GO:0031573">
    <property type="term" value="P:mitotic intra-S DNA damage checkpoint signaling"/>
    <property type="evidence" value="ECO:0007669"/>
    <property type="project" value="TreeGrafter"/>
</dbReference>
<keyword evidence="12" id="KW-1133">Transmembrane helix</keyword>
<dbReference type="EMBL" id="JAANIB010000273">
    <property type="protein sequence ID" value="KAG5345705.1"/>
    <property type="molecule type" value="Genomic_DNA"/>
</dbReference>
<evidence type="ECO:0000256" key="9">
    <source>
        <dbReference type="ARBA" id="ARBA00059283"/>
    </source>
</evidence>
<dbReference type="GO" id="GO:0004527">
    <property type="term" value="F:exonuclease activity"/>
    <property type="evidence" value="ECO:0007669"/>
    <property type="project" value="UniProtKB-KW"/>
</dbReference>
<dbReference type="AlphaFoldDB" id="A0A836FEH5"/>
<keyword evidence="4" id="KW-0540">Nuclease</keyword>
<keyword evidence="5" id="KW-0227">DNA damage</keyword>
<sequence length="492" mass="55083">MKCVIPGGNVKTLAKAIHTLAKIGDEMYVNPQKESISFRTVNMAKSAYSDFTFHRNFFSYYDLGNLDEEEAQKCKISMRVVSISNTFMYMIFSLFYYIQSAMTVFKSAHTLDKHVETCHIHLEMDACNLVFILKYKNGINMSHLMPILDSEKLQASYTKTSMSNELTSRARTFTEALQNFPQNLIEITLQITPHKLLFRNYVDDASLMVNTTRTQLAFGIGEFDRYTIGNETSVTFCLKEVKALLVFSESVGVPITASFGIAGRPILFTVKSPAFETNMLLSTLSPDCDSQSDTSIVSRQVQSIRKKNASRSTSNRVNKVSTSRIKKSIKPTVSDVSKNTLVKEKIQSDKTLNKNRNASMSIVNANANNSINGVQERNSHMPVQSCCSVVCSPASTSSAIRKISEGQRKLVNSVFSSITKRKSTDDKGNQKEKEDAIVCVDLDDNVPQSPPRKVVKRAKVVFQKCFQNTFDPRMLPGHDTILVEDSDENNSD</sequence>
<evidence type="ECO:0000256" key="6">
    <source>
        <dbReference type="ARBA" id="ARBA00022801"/>
    </source>
</evidence>
<evidence type="ECO:0000256" key="4">
    <source>
        <dbReference type="ARBA" id="ARBA00022722"/>
    </source>
</evidence>
<dbReference type="InterPro" id="IPR007268">
    <property type="entry name" value="Rad9/Ddc1"/>
</dbReference>
<keyword evidence="14" id="KW-1185">Reference proteome</keyword>
<accession>A0A836FEH5</accession>
<evidence type="ECO:0000256" key="12">
    <source>
        <dbReference type="SAM" id="Phobius"/>
    </source>
</evidence>
<gene>
    <name evidence="13" type="primary">Rad9a</name>
    <name evidence="13" type="ORF">G6Z77_0014803</name>
</gene>
<comment type="similarity">
    <text evidence="2">Belongs to the rad9 family.</text>
</comment>
<evidence type="ECO:0000256" key="8">
    <source>
        <dbReference type="ARBA" id="ARBA00023242"/>
    </source>
</evidence>
<feature type="non-terminal residue" evidence="13">
    <location>
        <position position="492"/>
    </location>
</feature>
<comment type="subcellular location">
    <subcellularLocation>
        <location evidence="1">Nucleus</location>
    </subcellularLocation>
</comment>
<protein>
    <recommendedName>
        <fullName evidence="10">Cell cycle checkpoint control protein RAD9A</fullName>
    </recommendedName>
    <alternativeName>
        <fullName evidence="11">DNA repair exonuclease rad9 homolog A</fullName>
    </alternativeName>
</protein>
<evidence type="ECO:0000256" key="2">
    <source>
        <dbReference type="ARBA" id="ARBA00008494"/>
    </source>
</evidence>
<reference evidence="13 14" key="1">
    <citation type="submission" date="2020-02" db="EMBL/GenBank/DDBJ databases">
        <title>Relaxed selection underlies rapid genomic changes in the transitions from sociality to social parasitism in ants.</title>
        <authorList>
            <person name="Bi X."/>
        </authorList>
    </citation>
    <scope>NUCLEOTIDE SEQUENCE [LARGE SCALE GENOMIC DNA]</scope>
    <source>
        <strain evidence="13">BGI-DK2014b</strain>
        <tissue evidence="13">Whole body</tissue>
    </source>
</reference>
<feature type="non-terminal residue" evidence="13">
    <location>
        <position position="1"/>
    </location>
</feature>
<evidence type="ECO:0000256" key="11">
    <source>
        <dbReference type="ARBA" id="ARBA00079896"/>
    </source>
</evidence>
<evidence type="ECO:0000256" key="3">
    <source>
        <dbReference type="ARBA" id="ARBA00022553"/>
    </source>
</evidence>
<dbReference type="OrthoDB" id="60092at2759"/>
<evidence type="ECO:0000256" key="7">
    <source>
        <dbReference type="ARBA" id="ARBA00022839"/>
    </source>
</evidence>
<keyword evidence="3" id="KW-0597">Phosphoprotein</keyword>
<dbReference type="PANTHER" id="PTHR15237:SF0">
    <property type="entry name" value="CELL CYCLE CHECKPOINT CONTROL PROTEIN"/>
    <property type="match status" value="1"/>
</dbReference>
<dbReference type="Pfam" id="PF04139">
    <property type="entry name" value="Rad9"/>
    <property type="match status" value="1"/>
</dbReference>
<evidence type="ECO:0000256" key="5">
    <source>
        <dbReference type="ARBA" id="ARBA00022763"/>
    </source>
</evidence>
<evidence type="ECO:0000313" key="13">
    <source>
        <dbReference type="EMBL" id="KAG5345705.1"/>
    </source>
</evidence>
<evidence type="ECO:0000256" key="10">
    <source>
        <dbReference type="ARBA" id="ARBA00069752"/>
    </source>
</evidence>